<dbReference type="GO" id="GO:0005634">
    <property type="term" value="C:nucleus"/>
    <property type="evidence" value="ECO:0007669"/>
    <property type="project" value="TreeGrafter"/>
</dbReference>
<evidence type="ECO:0000256" key="2">
    <source>
        <dbReference type="ARBA" id="ARBA00022574"/>
    </source>
</evidence>
<evidence type="ECO:0000256" key="3">
    <source>
        <dbReference type="ARBA" id="ARBA00022737"/>
    </source>
</evidence>
<accession>A0A9P8IAA9</accession>
<keyword evidence="2 6" id="KW-0853">WD repeat</keyword>
<feature type="region of interest" description="Disordered" evidence="7">
    <location>
        <begin position="712"/>
        <end position="731"/>
    </location>
</feature>
<dbReference type="PANTHER" id="PTHR22852">
    <property type="entry name" value="LETHAL 2 DENTICLELESS PROTEIN RETINOIC ACID-REGULATED NUCLEAR MATRIX-ASSOCIATED PROTEIN"/>
    <property type="match status" value="1"/>
</dbReference>
<dbReference type="Gene3D" id="2.130.10.10">
    <property type="entry name" value="YVTN repeat-like/Quinoprotein amine dehydrogenase"/>
    <property type="match status" value="2"/>
</dbReference>
<evidence type="ECO:0000256" key="5">
    <source>
        <dbReference type="ARBA" id="ARBA00038344"/>
    </source>
</evidence>
<feature type="compositionally biased region" description="Low complexity" evidence="7">
    <location>
        <begin position="639"/>
        <end position="658"/>
    </location>
</feature>
<evidence type="ECO:0000256" key="6">
    <source>
        <dbReference type="PROSITE-ProRule" id="PRU00221"/>
    </source>
</evidence>
<dbReference type="InterPro" id="IPR051865">
    <property type="entry name" value="WD-repeat_CDT2_adapter"/>
</dbReference>
<feature type="repeat" description="WD" evidence="6">
    <location>
        <begin position="328"/>
        <end position="365"/>
    </location>
</feature>
<dbReference type="OrthoDB" id="2096344at2759"/>
<feature type="region of interest" description="Disordered" evidence="7">
    <location>
        <begin position="616"/>
        <end position="663"/>
    </location>
</feature>
<keyword evidence="3" id="KW-0677">Repeat</keyword>
<keyword evidence="9" id="KW-1185">Reference proteome</keyword>
<comment type="similarity">
    <text evidence="5">Belongs to the WD repeat cdt2 family.</text>
</comment>
<dbReference type="SMART" id="SM00320">
    <property type="entry name" value="WD40"/>
    <property type="match status" value="5"/>
</dbReference>
<feature type="repeat" description="WD" evidence="6">
    <location>
        <begin position="286"/>
        <end position="327"/>
    </location>
</feature>
<protein>
    <submittedName>
        <fullName evidence="8">Uncharacterized protein</fullName>
    </submittedName>
</protein>
<dbReference type="InterPro" id="IPR019775">
    <property type="entry name" value="WD40_repeat_CS"/>
</dbReference>
<comment type="caution">
    <text evidence="8">The sequence shown here is derived from an EMBL/GenBank/DDBJ whole genome shotgun (WGS) entry which is preliminary data.</text>
</comment>
<dbReference type="InterPro" id="IPR036322">
    <property type="entry name" value="WD40_repeat_dom_sf"/>
</dbReference>
<dbReference type="AlphaFoldDB" id="A0A9P8IAA9"/>
<gene>
    <name evidence="8" type="ORF">FGG08_005005</name>
</gene>
<evidence type="ECO:0000313" key="9">
    <source>
        <dbReference type="Proteomes" id="UP000698800"/>
    </source>
</evidence>
<dbReference type="EMBL" id="JAGHQL010000110">
    <property type="protein sequence ID" value="KAH0538405.1"/>
    <property type="molecule type" value="Genomic_DNA"/>
</dbReference>
<dbReference type="GO" id="GO:0043161">
    <property type="term" value="P:proteasome-mediated ubiquitin-dependent protein catabolic process"/>
    <property type="evidence" value="ECO:0007669"/>
    <property type="project" value="TreeGrafter"/>
</dbReference>
<dbReference type="Pfam" id="PF00400">
    <property type="entry name" value="WD40"/>
    <property type="match status" value="3"/>
</dbReference>
<dbReference type="InterPro" id="IPR001680">
    <property type="entry name" value="WD40_rpt"/>
</dbReference>
<evidence type="ECO:0000256" key="4">
    <source>
        <dbReference type="ARBA" id="ARBA00022786"/>
    </source>
</evidence>
<dbReference type="PROSITE" id="PS00678">
    <property type="entry name" value="WD_REPEATS_1"/>
    <property type="match status" value="1"/>
</dbReference>
<feature type="compositionally biased region" description="Polar residues" evidence="7">
    <location>
        <begin position="625"/>
        <end position="636"/>
    </location>
</feature>
<organism evidence="8 9">
    <name type="scientific">Glutinoglossum americanum</name>
    <dbReference type="NCBI Taxonomy" id="1670608"/>
    <lineage>
        <taxon>Eukaryota</taxon>
        <taxon>Fungi</taxon>
        <taxon>Dikarya</taxon>
        <taxon>Ascomycota</taxon>
        <taxon>Pezizomycotina</taxon>
        <taxon>Geoglossomycetes</taxon>
        <taxon>Geoglossales</taxon>
        <taxon>Geoglossaceae</taxon>
        <taxon>Glutinoglossum</taxon>
    </lineage>
</organism>
<evidence type="ECO:0000313" key="8">
    <source>
        <dbReference type="EMBL" id="KAH0538405.1"/>
    </source>
</evidence>
<evidence type="ECO:0000256" key="7">
    <source>
        <dbReference type="SAM" id="MobiDB-lite"/>
    </source>
</evidence>
<evidence type="ECO:0000256" key="1">
    <source>
        <dbReference type="ARBA" id="ARBA00004906"/>
    </source>
</evidence>
<dbReference type="Proteomes" id="UP000698800">
    <property type="component" value="Unassembled WGS sequence"/>
</dbReference>
<comment type="pathway">
    <text evidence="1">Protein modification; protein ubiquitination.</text>
</comment>
<dbReference type="PROSITE" id="PS50082">
    <property type="entry name" value="WD_REPEATS_2"/>
    <property type="match status" value="2"/>
</dbReference>
<feature type="region of interest" description="Disordered" evidence="7">
    <location>
        <begin position="410"/>
        <end position="436"/>
    </location>
</feature>
<name>A0A9P8IAA9_9PEZI</name>
<dbReference type="PROSITE" id="PS50294">
    <property type="entry name" value="WD_REPEATS_REGION"/>
    <property type="match status" value="1"/>
</dbReference>
<proteinExistence type="inferred from homology"/>
<dbReference type="InterPro" id="IPR015943">
    <property type="entry name" value="WD40/YVTN_repeat-like_dom_sf"/>
</dbReference>
<dbReference type="SUPFAM" id="SSF50978">
    <property type="entry name" value="WD40 repeat-like"/>
    <property type="match status" value="1"/>
</dbReference>
<feature type="compositionally biased region" description="Basic and acidic residues" evidence="7">
    <location>
        <begin position="712"/>
        <end position="725"/>
    </location>
</feature>
<feature type="region of interest" description="Disordered" evidence="7">
    <location>
        <begin position="25"/>
        <end position="53"/>
    </location>
</feature>
<dbReference type="PANTHER" id="PTHR22852:SF0">
    <property type="entry name" value="DENTICLELESS PROTEIN HOMOLOG"/>
    <property type="match status" value="1"/>
</dbReference>
<sequence length="746" mass="80689">MAFNQEDAVLVPRLEAPSLVLTEAHLPSPASPADSVEGTKLKKPPPITPNSFRRFFTPRLSSKRGTKASAARQALRNITASANNHTCVGNGRGGLSPFADTRTSAGGIEVLYSEGSAGKRKALLSPDTSPDRLCGGKRTKVQRLTIVDEMDAGEDVRQEAIGKVKEEEEGEEEENSPVAPIKRSSLATVSARLFQRSLGFPGAFGGPMIQHHCADWRSEVGNFYSRPGDSHLCMSVSMNQLRALPFCTASCNTNSLVAIGDEEGGIRLVETAKNDKYGFKQAHLGFRPHANAILDLAFSYSDSLLATASGDQTARIIDMPTQRTSAVLAGHVSSVKQVRFQPGLVSSSVIATSSRDGTVQIWDLRCKGWDGPVRDFHVGLDEDGLPDMPPRKINWARTVNSIYDAHADRRPGIPQVASGKPTAPLDAAAAKGESPGRRGDVSITALAFLPEGREHLLLTASEANACIKLWDLRTTHTHRRGRAVPLSTTRQPENHDGYRQFGLNSLNISRDGARIYSLCRDNTLYAYSTSHLILGSAPELSSPASRPRRSGAGAGKEGLGPIYGFRHPKLHATSFYVKSALRFARGIHTEMLAVASSDGCAVVFPTDEQYMNKHLYGRRHPSDTPAGNNSGNSPENPRTPRLGLSRSSSSLSSGGTSSFPARLNDTIPIHHHGAALIRGHQTEVTGLSWTSEGELVTVGDDFLARCWREGEESRGVRRGGEEGGRRWGWGWAEVEGGDWERDDDDD</sequence>
<reference evidence="8" key="1">
    <citation type="submission" date="2021-03" db="EMBL/GenBank/DDBJ databases">
        <title>Comparative genomics and phylogenomic investigation of the class Geoglossomycetes provide insights into ecological specialization and systematics.</title>
        <authorList>
            <person name="Melie T."/>
            <person name="Pirro S."/>
            <person name="Miller A.N."/>
            <person name="Quandt A."/>
        </authorList>
    </citation>
    <scope>NUCLEOTIDE SEQUENCE</scope>
    <source>
        <strain evidence="8">GBOQ0MN5Z8</strain>
    </source>
</reference>
<dbReference type="GO" id="GO:0030674">
    <property type="term" value="F:protein-macromolecule adaptor activity"/>
    <property type="evidence" value="ECO:0007669"/>
    <property type="project" value="TreeGrafter"/>
</dbReference>
<keyword evidence="4" id="KW-0833">Ubl conjugation pathway</keyword>